<accession>A0A0P4WJF4</accession>
<name>A0A0P4WJF4_SCYOL</name>
<sequence>MDAPTPLSCQDITDTLKAMRTIDDKIIYELNLATPTPSFRSAVDPRTHCEELYRQLNQTYSERGSLIKQCEDEARGRLKAMQGQMANKRDDPMFMKKLRSEQSRVRELQNEATIEEIIRERSLKVFEEKCRHFYKPPSKSE</sequence>
<dbReference type="PANTHER" id="PTHR31905:SF2">
    <property type="entry name" value="PROTEIN MIX23"/>
    <property type="match status" value="1"/>
</dbReference>
<evidence type="ECO:0000256" key="1">
    <source>
        <dbReference type="ARBA" id="ARBA00024204"/>
    </source>
</evidence>
<dbReference type="EMBL" id="GDRN01052779">
    <property type="protein sequence ID" value="JAI66249.1"/>
    <property type="molecule type" value="Transcribed_RNA"/>
</dbReference>
<dbReference type="AlphaFoldDB" id="A0A0P4WJF4"/>
<evidence type="ECO:0000256" key="3">
    <source>
        <dbReference type="ARBA" id="ARBA00030733"/>
    </source>
</evidence>
<organism evidence="4">
    <name type="scientific">Scylla olivacea</name>
    <name type="common">Orange mud crab</name>
    <name type="synonym">Cancer olivacea</name>
    <dbReference type="NCBI Taxonomy" id="85551"/>
    <lineage>
        <taxon>Eukaryota</taxon>
        <taxon>Metazoa</taxon>
        <taxon>Ecdysozoa</taxon>
        <taxon>Arthropoda</taxon>
        <taxon>Crustacea</taxon>
        <taxon>Multicrustacea</taxon>
        <taxon>Malacostraca</taxon>
        <taxon>Eumalacostraca</taxon>
        <taxon>Eucarida</taxon>
        <taxon>Decapoda</taxon>
        <taxon>Pleocyemata</taxon>
        <taxon>Brachyura</taxon>
        <taxon>Eubrachyura</taxon>
        <taxon>Portunoidea</taxon>
        <taxon>Portunidae</taxon>
        <taxon>Portuninae</taxon>
        <taxon>Scylla</taxon>
    </lineage>
</organism>
<dbReference type="GO" id="GO:0005758">
    <property type="term" value="C:mitochondrial intermembrane space"/>
    <property type="evidence" value="ECO:0007669"/>
    <property type="project" value="InterPro"/>
</dbReference>
<proteinExistence type="inferred from homology"/>
<comment type="similarity">
    <text evidence="1">Belongs to the MIX23 family.</text>
</comment>
<dbReference type="InterPro" id="IPR019171">
    <property type="entry name" value="MIX23"/>
</dbReference>
<protein>
    <recommendedName>
        <fullName evidence="2">Protein MIX23</fullName>
    </recommendedName>
    <alternativeName>
        <fullName evidence="3">Coiled-coil domain-containing protein 58</fullName>
    </alternativeName>
</protein>
<dbReference type="PANTHER" id="PTHR31905">
    <property type="entry name" value="COILED-COIL DOMAIN-CONTAINING PROTEIN 58"/>
    <property type="match status" value="1"/>
</dbReference>
<dbReference type="Pfam" id="PF09774">
    <property type="entry name" value="MIX23"/>
    <property type="match status" value="1"/>
</dbReference>
<reference evidence="4" key="1">
    <citation type="submission" date="2015-09" db="EMBL/GenBank/DDBJ databases">
        <title>Scylla olivacea transcriptome.</title>
        <authorList>
            <person name="Ikhwanuddin M."/>
        </authorList>
    </citation>
    <scope>NUCLEOTIDE SEQUENCE</scope>
</reference>
<evidence type="ECO:0000313" key="4">
    <source>
        <dbReference type="EMBL" id="JAI66249.1"/>
    </source>
</evidence>
<evidence type="ECO:0000256" key="2">
    <source>
        <dbReference type="ARBA" id="ARBA00024228"/>
    </source>
</evidence>